<accession>A0A8J3DNH1</accession>
<reference evidence="1" key="2">
    <citation type="submission" date="2020-09" db="EMBL/GenBank/DDBJ databases">
        <authorList>
            <person name="Sun Q."/>
            <person name="Kim S."/>
        </authorList>
    </citation>
    <scope>NUCLEOTIDE SEQUENCE</scope>
    <source>
        <strain evidence="1">KCTC 42249</strain>
    </source>
</reference>
<evidence type="ECO:0000313" key="1">
    <source>
        <dbReference type="EMBL" id="GHD13131.1"/>
    </source>
</evidence>
<gene>
    <name evidence="1" type="ORF">GCM10016234_18300</name>
</gene>
<dbReference type="RefSeq" id="WP_189503110.1">
    <property type="nucleotide sequence ID" value="NZ_BMZQ01000001.1"/>
</dbReference>
<dbReference type="AlphaFoldDB" id="A0A8J3DNH1"/>
<protein>
    <submittedName>
        <fullName evidence="1">Uncharacterized protein</fullName>
    </submittedName>
</protein>
<keyword evidence="2" id="KW-1185">Reference proteome</keyword>
<evidence type="ECO:0000313" key="2">
    <source>
        <dbReference type="Proteomes" id="UP000630142"/>
    </source>
</evidence>
<reference evidence="1" key="1">
    <citation type="journal article" date="2014" name="Int. J. Syst. Evol. Microbiol.">
        <title>Complete genome sequence of Corynebacterium casei LMG S-19264T (=DSM 44701T), isolated from a smear-ripened cheese.</title>
        <authorList>
            <consortium name="US DOE Joint Genome Institute (JGI-PGF)"/>
            <person name="Walter F."/>
            <person name="Albersmeier A."/>
            <person name="Kalinowski J."/>
            <person name="Ruckert C."/>
        </authorList>
    </citation>
    <scope>NUCLEOTIDE SEQUENCE</scope>
    <source>
        <strain evidence="1">KCTC 42249</strain>
    </source>
</reference>
<dbReference type="EMBL" id="BMZQ01000001">
    <property type="protein sequence ID" value="GHD13131.1"/>
    <property type="molecule type" value="Genomic_DNA"/>
</dbReference>
<dbReference type="Proteomes" id="UP000630142">
    <property type="component" value="Unassembled WGS sequence"/>
</dbReference>
<comment type="caution">
    <text evidence="1">The sequence shown here is derived from an EMBL/GenBank/DDBJ whole genome shotgun (WGS) entry which is preliminary data.</text>
</comment>
<proteinExistence type="predicted"/>
<organism evidence="1 2">
    <name type="scientific">Tianweitania populi</name>
    <dbReference type="NCBI Taxonomy" id="1607949"/>
    <lineage>
        <taxon>Bacteria</taxon>
        <taxon>Pseudomonadati</taxon>
        <taxon>Pseudomonadota</taxon>
        <taxon>Alphaproteobacteria</taxon>
        <taxon>Hyphomicrobiales</taxon>
        <taxon>Phyllobacteriaceae</taxon>
        <taxon>Tianweitania</taxon>
    </lineage>
</organism>
<name>A0A8J3DNH1_9HYPH</name>
<sequence length="85" mass="9358">MSELTSFELEGSLNGQREVLTLILTHLLRNPDEALTKALEERLAPSNQQEDPGAVPQAAFAVEAARAREIKRMVDDAKARVRSGE</sequence>